<evidence type="ECO:0000256" key="5">
    <source>
        <dbReference type="ARBA" id="ARBA00023077"/>
    </source>
</evidence>
<dbReference type="Proteomes" id="UP000561459">
    <property type="component" value="Unassembled WGS sequence"/>
</dbReference>
<dbReference type="InterPro" id="IPR039426">
    <property type="entry name" value="TonB-dep_rcpt-like"/>
</dbReference>
<dbReference type="Pfam" id="PF00593">
    <property type="entry name" value="TonB_dep_Rec_b-barrel"/>
    <property type="match status" value="1"/>
</dbReference>
<dbReference type="PROSITE" id="PS52016">
    <property type="entry name" value="TONB_DEPENDENT_REC_3"/>
    <property type="match status" value="1"/>
</dbReference>
<organism evidence="13 14">
    <name type="scientific">Novosphingobium fluoreni</name>
    <dbReference type="NCBI Taxonomy" id="1391222"/>
    <lineage>
        <taxon>Bacteria</taxon>
        <taxon>Pseudomonadati</taxon>
        <taxon>Pseudomonadota</taxon>
        <taxon>Alphaproteobacteria</taxon>
        <taxon>Sphingomonadales</taxon>
        <taxon>Sphingomonadaceae</taxon>
        <taxon>Novosphingobium</taxon>
    </lineage>
</organism>
<dbReference type="GO" id="GO:0009279">
    <property type="term" value="C:cell outer membrane"/>
    <property type="evidence" value="ECO:0007669"/>
    <property type="project" value="UniProtKB-SubCell"/>
</dbReference>
<dbReference type="Gene3D" id="2.170.130.10">
    <property type="entry name" value="TonB-dependent receptor, plug domain"/>
    <property type="match status" value="1"/>
</dbReference>
<keyword evidence="4 8" id="KW-0812">Transmembrane</keyword>
<dbReference type="EMBL" id="JACIDY010000004">
    <property type="protein sequence ID" value="MBB3940232.1"/>
    <property type="molecule type" value="Genomic_DNA"/>
</dbReference>
<evidence type="ECO:0000313" key="13">
    <source>
        <dbReference type="EMBL" id="MBB3940232.1"/>
    </source>
</evidence>
<feature type="domain" description="TonB-dependent receptor plug" evidence="12">
    <location>
        <begin position="56"/>
        <end position="175"/>
    </location>
</feature>
<dbReference type="Pfam" id="PF07715">
    <property type="entry name" value="Plug"/>
    <property type="match status" value="1"/>
</dbReference>
<gene>
    <name evidence="13" type="ORF">GGR39_001889</name>
</gene>
<feature type="chain" id="PRO_5031345691" evidence="10">
    <location>
        <begin position="25"/>
        <end position="826"/>
    </location>
</feature>
<comment type="subcellular location">
    <subcellularLocation>
        <location evidence="1 8">Cell outer membrane</location>
        <topology evidence="1 8">Multi-pass membrane protein</topology>
    </subcellularLocation>
</comment>
<dbReference type="AlphaFoldDB" id="A0A7W6FZJ8"/>
<keyword evidence="2 8" id="KW-0813">Transport</keyword>
<keyword evidence="3 8" id="KW-1134">Transmembrane beta strand</keyword>
<feature type="signal peptide" evidence="10">
    <location>
        <begin position="1"/>
        <end position="24"/>
    </location>
</feature>
<keyword evidence="14" id="KW-1185">Reference proteome</keyword>
<comment type="caution">
    <text evidence="13">The sequence shown here is derived from an EMBL/GenBank/DDBJ whole genome shotgun (WGS) entry which is preliminary data.</text>
</comment>
<sequence length="826" mass="86893">MKAGFLVGGAAIALVQMVPFTAQARLAAAGDDATAGADAPEDIIVTGTRQTGIRAADSAAPVQVLDTTALAHVGQPDLTQVLSQLAPSFTSQALGGDSGNLTTSARLRGLSANHVLVLVNGKRRHGTANLQVTTGPYQGGAAPDLDLIPPEAIERIEILQDGAAAQYGSDAIAGVINIILKKDRAGGVANITAGQYGVGDGETLAGTTRLALPLGGNGFLDVTALHRFHDYSQRGGADRRVSNPDGTLLPGVPAAWANIPGFPRLNPLLGDARLSLTTATINAGYDFGSVEAYAFGTYGRRLARSRQQYRLPNRVSRTANGITVFPFPNGFVPKIGLQEEDFSGTGGLRGALAGWNWDLSATYGRDKAKISTLDSANASLYTDTGFTPRDFYDGAFLASQFTGNLDLRRTVDVGLAAPLTIAFGGEYRRDVYEIRSGDEASRYKEGGQAYPGFQPTDAAVRRRHAWSGYIDAATQPLTGWTVDLAGRFEHYSDVGNTTIGKISTRYDVSPAFGLRGTASTGFRAPTLAESFYSATNVSPAYAIVQLPANSAAAALTGFSPLTPEKSTNFSGGLVWRGLPKLTITLDAYQIRIKKRIAASGLVLGRFGTFVINQTVLDAITAQGTVIDPAAAFVGVSAFTNGVDTRTRGVELSVNYATELPNARIDWSLAANYNRTTITHNRLGDNLFGPTAQSNLETASPRFKAVLGALVTHGPISLNVRETVYGKSSTLASPSGTAPFYRATVTKAAITDLELAYESDAGLRLAIGANNLFDKRPPNASSVPGSVGTPTAGPQSILGVEMYDAPLVIAPYGFNGGYYYIRAGVRF</sequence>
<evidence type="ECO:0000256" key="10">
    <source>
        <dbReference type="SAM" id="SignalP"/>
    </source>
</evidence>
<proteinExistence type="inferred from homology"/>
<evidence type="ECO:0000256" key="6">
    <source>
        <dbReference type="ARBA" id="ARBA00023136"/>
    </source>
</evidence>
<dbReference type="InterPro" id="IPR012910">
    <property type="entry name" value="Plug_dom"/>
</dbReference>
<dbReference type="PANTHER" id="PTHR47234:SF3">
    <property type="entry name" value="SECRETIN_TONB SHORT N-TERMINAL DOMAIN-CONTAINING PROTEIN"/>
    <property type="match status" value="1"/>
</dbReference>
<feature type="domain" description="TonB-dependent receptor-like beta-barrel" evidence="11">
    <location>
        <begin position="298"/>
        <end position="771"/>
    </location>
</feature>
<evidence type="ECO:0000256" key="4">
    <source>
        <dbReference type="ARBA" id="ARBA00022692"/>
    </source>
</evidence>
<reference evidence="13 14" key="1">
    <citation type="submission" date="2020-08" db="EMBL/GenBank/DDBJ databases">
        <title>Genomic Encyclopedia of Type Strains, Phase IV (KMG-IV): sequencing the most valuable type-strain genomes for metagenomic binning, comparative biology and taxonomic classification.</title>
        <authorList>
            <person name="Goeker M."/>
        </authorList>
    </citation>
    <scope>NUCLEOTIDE SEQUENCE [LARGE SCALE GENOMIC DNA]</scope>
    <source>
        <strain evidence="13 14">DSM 27568</strain>
    </source>
</reference>
<dbReference type="PANTHER" id="PTHR47234">
    <property type="match status" value="1"/>
</dbReference>
<evidence type="ECO:0000313" key="14">
    <source>
        <dbReference type="Proteomes" id="UP000561459"/>
    </source>
</evidence>
<dbReference type="InterPro" id="IPR036942">
    <property type="entry name" value="Beta-barrel_TonB_sf"/>
</dbReference>
<keyword evidence="5 9" id="KW-0798">TonB box</keyword>
<evidence type="ECO:0000256" key="2">
    <source>
        <dbReference type="ARBA" id="ARBA00022448"/>
    </source>
</evidence>
<comment type="similarity">
    <text evidence="8 9">Belongs to the TonB-dependent receptor family.</text>
</comment>
<name>A0A7W6FZJ8_9SPHN</name>
<dbReference type="SUPFAM" id="SSF56935">
    <property type="entry name" value="Porins"/>
    <property type="match status" value="1"/>
</dbReference>
<evidence type="ECO:0000256" key="9">
    <source>
        <dbReference type="RuleBase" id="RU003357"/>
    </source>
</evidence>
<evidence type="ECO:0000256" key="8">
    <source>
        <dbReference type="PROSITE-ProRule" id="PRU01360"/>
    </source>
</evidence>
<dbReference type="CDD" id="cd01347">
    <property type="entry name" value="ligand_gated_channel"/>
    <property type="match status" value="1"/>
</dbReference>
<dbReference type="InterPro" id="IPR037066">
    <property type="entry name" value="Plug_dom_sf"/>
</dbReference>
<keyword evidence="13" id="KW-0675">Receptor</keyword>
<dbReference type="Gene3D" id="2.40.170.20">
    <property type="entry name" value="TonB-dependent receptor, beta-barrel domain"/>
    <property type="match status" value="1"/>
</dbReference>
<protein>
    <submittedName>
        <fullName evidence="13">Iron complex outermembrane receptor protein</fullName>
    </submittedName>
</protein>
<keyword evidence="10" id="KW-0732">Signal</keyword>
<evidence type="ECO:0000256" key="7">
    <source>
        <dbReference type="ARBA" id="ARBA00023237"/>
    </source>
</evidence>
<keyword evidence="7 8" id="KW-0998">Cell outer membrane</keyword>
<accession>A0A7W6FZJ8</accession>
<evidence type="ECO:0000259" key="12">
    <source>
        <dbReference type="Pfam" id="PF07715"/>
    </source>
</evidence>
<evidence type="ECO:0000256" key="1">
    <source>
        <dbReference type="ARBA" id="ARBA00004571"/>
    </source>
</evidence>
<dbReference type="RefSeq" id="WP_246388592.1">
    <property type="nucleotide sequence ID" value="NZ_JACIDY010000004.1"/>
</dbReference>
<evidence type="ECO:0000256" key="3">
    <source>
        <dbReference type="ARBA" id="ARBA00022452"/>
    </source>
</evidence>
<evidence type="ECO:0000259" key="11">
    <source>
        <dbReference type="Pfam" id="PF00593"/>
    </source>
</evidence>
<dbReference type="InterPro" id="IPR000531">
    <property type="entry name" value="Beta-barrel_TonB"/>
</dbReference>
<keyword evidence="6 8" id="KW-0472">Membrane</keyword>